<dbReference type="AlphaFoldDB" id="A0A848DP91"/>
<comment type="caution">
    <text evidence="2">The sequence shown here is derived from an EMBL/GenBank/DDBJ whole genome shotgun (WGS) entry which is preliminary data.</text>
</comment>
<dbReference type="GO" id="GO:0004622">
    <property type="term" value="F:phosphatidylcholine lysophospholipase activity"/>
    <property type="evidence" value="ECO:0007669"/>
    <property type="project" value="TreeGrafter"/>
</dbReference>
<dbReference type="EMBL" id="JAAXKZ010000120">
    <property type="protein sequence ID" value="NMH94592.1"/>
    <property type="molecule type" value="Genomic_DNA"/>
</dbReference>
<dbReference type="PANTHER" id="PTHR30383:SF5">
    <property type="entry name" value="SGNH HYDROLASE-TYPE ESTERASE DOMAIN-CONTAINING PROTEIN"/>
    <property type="match status" value="1"/>
</dbReference>
<dbReference type="SUPFAM" id="SSF52266">
    <property type="entry name" value="SGNH hydrolase"/>
    <property type="match status" value="1"/>
</dbReference>
<accession>A0A848DP91</accession>
<dbReference type="InterPro" id="IPR051532">
    <property type="entry name" value="Ester_Hydrolysis_Enzymes"/>
</dbReference>
<dbReference type="CDD" id="cd01833">
    <property type="entry name" value="XynB_like"/>
    <property type="match status" value="1"/>
</dbReference>
<name>A0A848DP91_9PSEU</name>
<sequence>MRIGVGRSRVVLGVFTLLLVGALPSGRSTPEAAAKPPASVRIVASLPAGAPVPAPLRVMPLGASSTEGVGSPATAGYRGPLSELLRHDGVAVDFVGSKRGGPASLADRDHEGHSGWTIAMLAPRVAAWLRATRPDVVLLHAGTNDLGAGASGAVVAGRLDDLLNRIYTAAPRTHVIVAGVWATMRSRSAARADLAARTPRVVARHHTLGHSIDFVDTTHLLSPSDFTDSLHANASGYRKIAAMWDREIEAYLAARRAASTP</sequence>
<proteinExistence type="predicted"/>
<keyword evidence="2" id="KW-0378">Hydrolase</keyword>
<dbReference type="Gene3D" id="3.40.50.1110">
    <property type="entry name" value="SGNH hydrolase"/>
    <property type="match status" value="1"/>
</dbReference>
<keyword evidence="3" id="KW-1185">Reference proteome</keyword>
<gene>
    <name evidence="2" type="ORF">HF519_24065</name>
</gene>
<protein>
    <submittedName>
        <fullName evidence="2">SGNH hydrolase</fullName>
    </submittedName>
</protein>
<dbReference type="Pfam" id="PF13472">
    <property type="entry name" value="Lipase_GDSL_2"/>
    <property type="match status" value="1"/>
</dbReference>
<feature type="domain" description="SGNH hydrolase-type esterase" evidence="1">
    <location>
        <begin position="61"/>
        <end position="238"/>
    </location>
</feature>
<dbReference type="InterPro" id="IPR036514">
    <property type="entry name" value="SGNH_hydro_sf"/>
</dbReference>
<dbReference type="PANTHER" id="PTHR30383">
    <property type="entry name" value="THIOESTERASE 1/PROTEASE 1/LYSOPHOSPHOLIPASE L1"/>
    <property type="match status" value="1"/>
</dbReference>
<evidence type="ECO:0000313" key="3">
    <source>
        <dbReference type="Proteomes" id="UP000586918"/>
    </source>
</evidence>
<dbReference type="RefSeq" id="WP_169415275.1">
    <property type="nucleotide sequence ID" value="NZ_JAAXKZ010000120.1"/>
</dbReference>
<evidence type="ECO:0000259" key="1">
    <source>
        <dbReference type="Pfam" id="PF13472"/>
    </source>
</evidence>
<evidence type="ECO:0000313" key="2">
    <source>
        <dbReference type="EMBL" id="NMH94592.1"/>
    </source>
</evidence>
<dbReference type="Proteomes" id="UP000586918">
    <property type="component" value="Unassembled WGS sequence"/>
</dbReference>
<organism evidence="2 3">
    <name type="scientific">Pseudonocardia bannensis</name>
    <dbReference type="NCBI Taxonomy" id="630973"/>
    <lineage>
        <taxon>Bacteria</taxon>
        <taxon>Bacillati</taxon>
        <taxon>Actinomycetota</taxon>
        <taxon>Actinomycetes</taxon>
        <taxon>Pseudonocardiales</taxon>
        <taxon>Pseudonocardiaceae</taxon>
        <taxon>Pseudonocardia</taxon>
    </lineage>
</organism>
<reference evidence="2 3" key="1">
    <citation type="submission" date="2020-04" db="EMBL/GenBank/DDBJ databases">
        <authorList>
            <person name="Klaysubun C."/>
            <person name="Duangmal K."/>
            <person name="Lipun K."/>
        </authorList>
    </citation>
    <scope>NUCLEOTIDE SEQUENCE [LARGE SCALE GENOMIC DNA]</scope>
    <source>
        <strain evidence="2 3">DSM 45300</strain>
    </source>
</reference>
<dbReference type="InterPro" id="IPR013830">
    <property type="entry name" value="SGNH_hydro"/>
</dbReference>